<proteinExistence type="predicted"/>
<dbReference type="GeneID" id="54345253"/>
<dbReference type="Proteomes" id="UP000800082">
    <property type="component" value="Unassembled WGS sequence"/>
</dbReference>
<dbReference type="AlphaFoldDB" id="A0A6A5RN77"/>
<keyword evidence="2" id="KW-1185">Reference proteome</keyword>
<organism evidence="1 2">
    <name type="scientific">Didymella exigua CBS 183.55</name>
    <dbReference type="NCBI Taxonomy" id="1150837"/>
    <lineage>
        <taxon>Eukaryota</taxon>
        <taxon>Fungi</taxon>
        <taxon>Dikarya</taxon>
        <taxon>Ascomycota</taxon>
        <taxon>Pezizomycotina</taxon>
        <taxon>Dothideomycetes</taxon>
        <taxon>Pleosporomycetidae</taxon>
        <taxon>Pleosporales</taxon>
        <taxon>Pleosporineae</taxon>
        <taxon>Didymellaceae</taxon>
        <taxon>Didymella</taxon>
    </lineage>
</organism>
<evidence type="ECO:0000313" key="1">
    <source>
        <dbReference type="EMBL" id="KAF1928750.1"/>
    </source>
</evidence>
<name>A0A6A5RN77_9PLEO</name>
<reference evidence="1" key="1">
    <citation type="journal article" date="2020" name="Stud. Mycol.">
        <title>101 Dothideomycetes genomes: a test case for predicting lifestyles and emergence of pathogens.</title>
        <authorList>
            <person name="Haridas S."/>
            <person name="Albert R."/>
            <person name="Binder M."/>
            <person name="Bloem J."/>
            <person name="Labutti K."/>
            <person name="Salamov A."/>
            <person name="Andreopoulos B."/>
            <person name="Baker S."/>
            <person name="Barry K."/>
            <person name="Bills G."/>
            <person name="Bluhm B."/>
            <person name="Cannon C."/>
            <person name="Castanera R."/>
            <person name="Culley D."/>
            <person name="Daum C."/>
            <person name="Ezra D."/>
            <person name="Gonzalez J."/>
            <person name="Henrissat B."/>
            <person name="Kuo A."/>
            <person name="Liang C."/>
            <person name="Lipzen A."/>
            <person name="Lutzoni F."/>
            <person name="Magnuson J."/>
            <person name="Mondo S."/>
            <person name="Nolan M."/>
            <person name="Ohm R."/>
            <person name="Pangilinan J."/>
            <person name="Park H.-J."/>
            <person name="Ramirez L."/>
            <person name="Alfaro M."/>
            <person name="Sun H."/>
            <person name="Tritt A."/>
            <person name="Yoshinaga Y."/>
            <person name="Zwiers L.-H."/>
            <person name="Turgeon B."/>
            <person name="Goodwin S."/>
            <person name="Spatafora J."/>
            <person name="Crous P."/>
            <person name="Grigoriev I."/>
        </authorList>
    </citation>
    <scope>NUCLEOTIDE SEQUENCE</scope>
    <source>
        <strain evidence="1">CBS 183.55</strain>
    </source>
</reference>
<dbReference type="RefSeq" id="XP_033448998.1">
    <property type="nucleotide sequence ID" value="XM_033587607.1"/>
</dbReference>
<dbReference type="OrthoDB" id="10462381at2759"/>
<gene>
    <name evidence="1" type="ORF">M421DRAFT_154345</name>
</gene>
<dbReference type="EMBL" id="ML978968">
    <property type="protein sequence ID" value="KAF1928750.1"/>
    <property type="molecule type" value="Genomic_DNA"/>
</dbReference>
<accession>A0A6A5RN77</accession>
<protein>
    <submittedName>
        <fullName evidence="1">Uncharacterized protein</fullName>
    </submittedName>
</protein>
<sequence length="149" mass="16998">MRGTTMRLQGCNARRSSCSLSVSVKSSTATRKSSFKACCCVSPRLGRGTRVGVRYRPSLESNRRSGLSVISRNDRSPRVFQNTNHSFDECGVRDKMQFYLDHVSQNQHYRPGRRYNPYQIGVVASLQCSSRKLSYPHWPRSRPIMTMST</sequence>
<evidence type="ECO:0000313" key="2">
    <source>
        <dbReference type="Proteomes" id="UP000800082"/>
    </source>
</evidence>